<evidence type="ECO:0000313" key="7">
    <source>
        <dbReference type="EMBL" id="CAK9042256.1"/>
    </source>
</evidence>
<evidence type="ECO:0000256" key="1">
    <source>
        <dbReference type="ARBA" id="ARBA00022723"/>
    </source>
</evidence>
<name>A0ABP0LSQ5_9DINO</name>
<evidence type="ECO:0000313" key="8">
    <source>
        <dbReference type="Proteomes" id="UP001642464"/>
    </source>
</evidence>
<dbReference type="PROSITE" id="PS50089">
    <property type="entry name" value="ZF_RING_2"/>
    <property type="match status" value="1"/>
</dbReference>
<dbReference type="EMBL" id="CAXAMM010017880">
    <property type="protein sequence ID" value="CAK9042256.1"/>
    <property type="molecule type" value="Genomic_DNA"/>
</dbReference>
<dbReference type="PANTHER" id="PTHR45931">
    <property type="entry name" value="SI:CH211-59O9.10"/>
    <property type="match status" value="1"/>
</dbReference>
<evidence type="ECO:0000256" key="3">
    <source>
        <dbReference type="ARBA" id="ARBA00022833"/>
    </source>
</evidence>
<proteinExistence type="predicted"/>
<gene>
    <name evidence="7" type="ORF">SCF082_LOCUS24332</name>
</gene>
<feature type="compositionally biased region" description="Polar residues" evidence="5">
    <location>
        <begin position="12"/>
        <end position="21"/>
    </location>
</feature>
<keyword evidence="1" id="KW-0479">Metal-binding</keyword>
<dbReference type="CDD" id="cd16454">
    <property type="entry name" value="RING-H2_PA-TM-RING"/>
    <property type="match status" value="1"/>
</dbReference>
<evidence type="ECO:0000256" key="2">
    <source>
        <dbReference type="ARBA" id="ARBA00022771"/>
    </source>
</evidence>
<protein>
    <submittedName>
        <fullName evidence="7">Transmembrane domain- and RING domain-containing protein 1 (AtRMR1) (ReMembR-H2 protein JR700)</fullName>
    </submittedName>
</protein>
<reference evidence="7 8" key="1">
    <citation type="submission" date="2024-02" db="EMBL/GenBank/DDBJ databases">
        <authorList>
            <person name="Chen Y."/>
            <person name="Shah S."/>
            <person name="Dougan E. K."/>
            <person name="Thang M."/>
            <person name="Chan C."/>
        </authorList>
    </citation>
    <scope>NUCLEOTIDE SEQUENCE [LARGE SCALE GENOMIC DNA]</scope>
</reference>
<sequence length="141" mass="15247">MISRMMGRGKSPKSTSTTETGTAPDVAPGTVAGAVTAVLLEDADESFTDGRLVHVGEDGVLDLGDQDHILGLDSEVIHAFPSYTFEEAVKDEPTTCPICQEPYAQGDQLKELPCQHRFHEGCIEKWLEVSVNCPVCNQSLQ</sequence>
<dbReference type="InterPro" id="IPR013083">
    <property type="entry name" value="Znf_RING/FYVE/PHD"/>
</dbReference>
<keyword evidence="8" id="KW-1185">Reference proteome</keyword>
<evidence type="ECO:0000256" key="5">
    <source>
        <dbReference type="SAM" id="MobiDB-lite"/>
    </source>
</evidence>
<dbReference type="Gene3D" id="3.30.40.10">
    <property type="entry name" value="Zinc/RING finger domain, C3HC4 (zinc finger)"/>
    <property type="match status" value="1"/>
</dbReference>
<organism evidence="7 8">
    <name type="scientific">Durusdinium trenchii</name>
    <dbReference type="NCBI Taxonomy" id="1381693"/>
    <lineage>
        <taxon>Eukaryota</taxon>
        <taxon>Sar</taxon>
        <taxon>Alveolata</taxon>
        <taxon>Dinophyceae</taxon>
        <taxon>Suessiales</taxon>
        <taxon>Symbiodiniaceae</taxon>
        <taxon>Durusdinium</taxon>
    </lineage>
</organism>
<dbReference type="InterPro" id="IPR001841">
    <property type="entry name" value="Znf_RING"/>
</dbReference>
<dbReference type="InterPro" id="IPR051834">
    <property type="entry name" value="RING_finger_E3_ligase"/>
</dbReference>
<dbReference type="Pfam" id="PF13639">
    <property type="entry name" value="zf-RING_2"/>
    <property type="match status" value="1"/>
</dbReference>
<dbReference type="Proteomes" id="UP001642464">
    <property type="component" value="Unassembled WGS sequence"/>
</dbReference>
<comment type="caution">
    <text evidence="7">The sequence shown here is derived from an EMBL/GenBank/DDBJ whole genome shotgun (WGS) entry which is preliminary data.</text>
</comment>
<dbReference type="PANTHER" id="PTHR45931:SF3">
    <property type="entry name" value="RING ZINC FINGER-CONTAINING PROTEIN"/>
    <property type="match status" value="1"/>
</dbReference>
<feature type="region of interest" description="Disordered" evidence="5">
    <location>
        <begin position="1"/>
        <end position="28"/>
    </location>
</feature>
<dbReference type="SUPFAM" id="SSF57850">
    <property type="entry name" value="RING/U-box"/>
    <property type="match status" value="1"/>
</dbReference>
<accession>A0ABP0LSQ5</accession>
<keyword evidence="7" id="KW-0472">Membrane</keyword>
<evidence type="ECO:0000259" key="6">
    <source>
        <dbReference type="PROSITE" id="PS50089"/>
    </source>
</evidence>
<evidence type="ECO:0000256" key="4">
    <source>
        <dbReference type="PROSITE-ProRule" id="PRU00175"/>
    </source>
</evidence>
<dbReference type="SMART" id="SM00184">
    <property type="entry name" value="RING"/>
    <property type="match status" value="1"/>
</dbReference>
<feature type="domain" description="RING-type" evidence="6">
    <location>
        <begin position="96"/>
        <end position="137"/>
    </location>
</feature>
<keyword evidence="2 4" id="KW-0863">Zinc-finger</keyword>
<keyword evidence="7" id="KW-0812">Transmembrane</keyword>
<keyword evidence="3" id="KW-0862">Zinc</keyword>